<feature type="chain" id="PRO_5040506636" evidence="1">
    <location>
        <begin position="16"/>
        <end position="166"/>
    </location>
</feature>
<reference evidence="2" key="1">
    <citation type="submission" date="2022-01" db="EMBL/GenBank/DDBJ databases">
        <authorList>
            <person name="King R."/>
        </authorList>
    </citation>
    <scope>NUCLEOTIDE SEQUENCE</scope>
</reference>
<gene>
    <name evidence="2" type="ORF">CHIRRI_LOCUS15125</name>
</gene>
<dbReference type="OrthoDB" id="8186735at2759"/>
<evidence type="ECO:0000256" key="1">
    <source>
        <dbReference type="SAM" id="SignalP"/>
    </source>
</evidence>
<reference evidence="2" key="2">
    <citation type="submission" date="2022-10" db="EMBL/GenBank/DDBJ databases">
        <authorList>
            <consortium name="ENA_rothamsted_submissions"/>
            <consortium name="culmorum"/>
            <person name="King R."/>
        </authorList>
    </citation>
    <scope>NUCLEOTIDE SEQUENCE</scope>
</reference>
<dbReference type="Pfam" id="PF06477">
    <property type="entry name" value="DUF1091"/>
    <property type="match status" value="1"/>
</dbReference>
<dbReference type="EMBL" id="OU895880">
    <property type="protein sequence ID" value="CAG9812320.1"/>
    <property type="molecule type" value="Genomic_DNA"/>
</dbReference>
<accession>A0A9N9SAX2</accession>
<feature type="signal peptide" evidence="1">
    <location>
        <begin position="1"/>
        <end position="15"/>
    </location>
</feature>
<dbReference type="Proteomes" id="UP001153620">
    <property type="component" value="Chromosome 4"/>
</dbReference>
<dbReference type="PANTHER" id="PTHR20898">
    <property type="entry name" value="DAEDALUS ON 3-RELATED-RELATED"/>
    <property type="match status" value="1"/>
</dbReference>
<name>A0A9N9SAX2_9DIPT</name>
<organism evidence="2 3">
    <name type="scientific">Chironomus riparius</name>
    <dbReference type="NCBI Taxonomy" id="315576"/>
    <lineage>
        <taxon>Eukaryota</taxon>
        <taxon>Metazoa</taxon>
        <taxon>Ecdysozoa</taxon>
        <taxon>Arthropoda</taxon>
        <taxon>Hexapoda</taxon>
        <taxon>Insecta</taxon>
        <taxon>Pterygota</taxon>
        <taxon>Neoptera</taxon>
        <taxon>Endopterygota</taxon>
        <taxon>Diptera</taxon>
        <taxon>Nematocera</taxon>
        <taxon>Chironomoidea</taxon>
        <taxon>Chironomidae</taxon>
        <taxon>Chironominae</taxon>
        <taxon>Chironomus</taxon>
    </lineage>
</organism>
<keyword evidence="3" id="KW-1185">Reference proteome</keyword>
<protein>
    <submittedName>
        <fullName evidence="2">Uncharacterized protein</fullName>
    </submittedName>
</protein>
<dbReference type="AlphaFoldDB" id="A0A9N9SAX2"/>
<dbReference type="SMART" id="SM00697">
    <property type="entry name" value="DM8"/>
    <property type="match status" value="1"/>
</dbReference>
<sequence length="166" mass="19038">MKVFVLLFFIAAANAKLLIEKWEMQVDSTYSDVKYSVKDQTYMTIDAHTLKAADDVVIEAAVYSKVDGVFNPFVKPEPIHVCKIHEHEDPLIKFIHDEIIKFGNITKACPVHANHYYYLHDFRVLEQDFPMPLPAGEFRVDVNASYIEGGNMRHVASSETYFKIVP</sequence>
<evidence type="ECO:0000313" key="2">
    <source>
        <dbReference type="EMBL" id="CAG9812320.1"/>
    </source>
</evidence>
<keyword evidence="1" id="KW-0732">Signal</keyword>
<evidence type="ECO:0000313" key="3">
    <source>
        <dbReference type="Proteomes" id="UP001153620"/>
    </source>
</evidence>
<dbReference type="InterPro" id="IPR010512">
    <property type="entry name" value="DUF1091"/>
</dbReference>
<proteinExistence type="predicted"/>